<keyword evidence="2" id="KW-1185">Reference proteome</keyword>
<name>N1WSW4_9LEPT</name>
<sequence>MEEELVLDFAISTQNIGFAERCKMTNEIFKREQSEKFHIIENFDYEAAYTEFAEWMKSFLFSEEEEYEGFKNHPAINFEIFETMITANSCPDWSEEGSDWAADFESQSTIRENTSISQTLKRLNETDQMLTGSILFSVLLICSFVRRFVEEDDNKNQLIHSEREELYFSAGSHVGNIFTFGLLTNEGLSAMKIEHESDY</sequence>
<dbReference type="EMBL" id="AOHC02000015">
    <property type="protein sequence ID" value="EMY78923.1"/>
    <property type="molecule type" value="Genomic_DNA"/>
</dbReference>
<accession>N1WSW4</accession>
<dbReference type="AlphaFoldDB" id="N1WSW4"/>
<dbReference type="Proteomes" id="UP000012313">
    <property type="component" value="Unassembled WGS sequence"/>
</dbReference>
<dbReference type="RefSeq" id="WP_002996569.1">
    <property type="nucleotide sequence ID" value="NZ_AOHC02000015.1"/>
</dbReference>
<proteinExistence type="predicted"/>
<protein>
    <submittedName>
        <fullName evidence="1">Uncharacterized protein</fullName>
    </submittedName>
</protein>
<gene>
    <name evidence="1" type="ORF">LEP1GSC060_0859</name>
</gene>
<organism evidence="1 2">
    <name type="scientific">Leptospira weilii serovar Ranarum str. ICFT</name>
    <dbReference type="NCBI Taxonomy" id="1218598"/>
    <lineage>
        <taxon>Bacteria</taxon>
        <taxon>Pseudomonadati</taxon>
        <taxon>Spirochaetota</taxon>
        <taxon>Spirochaetia</taxon>
        <taxon>Leptospirales</taxon>
        <taxon>Leptospiraceae</taxon>
        <taxon>Leptospira</taxon>
    </lineage>
</organism>
<dbReference type="OrthoDB" id="9889106at2"/>
<reference evidence="1" key="1">
    <citation type="submission" date="2013-03" db="EMBL/GenBank/DDBJ databases">
        <authorList>
            <person name="Harkins D.M."/>
            <person name="Durkin A.S."/>
            <person name="Brinkac L.M."/>
            <person name="Haft D.H."/>
            <person name="Selengut J.D."/>
            <person name="Sanka R."/>
            <person name="DePew J."/>
            <person name="Purushe J."/>
            <person name="Hartskeerl R.A."/>
            <person name="Ahmed A."/>
            <person name="van der Linden H."/>
            <person name="Goris M.G.A."/>
            <person name="Vinetz J.M."/>
            <person name="Sutton G.G."/>
            <person name="Nierman W.C."/>
            <person name="Fouts D.E."/>
        </authorList>
    </citation>
    <scope>NUCLEOTIDE SEQUENCE [LARGE SCALE GENOMIC DNA]</scope>
    <source>
        <strain evidence="1">ICFT</strain>
    </source>
</reference>
<comment type="caution">
    <text evidence="1">The sequence shown here is derived from an EMBL/GenBank/DDBJ whole genome shotgun (WGS) entry which is preliminary data.</text>
</comment>
<evidence type="ECO:0000313" key="1">
    <source>
        <dbReference type="EMBL" id="EMY78923.1"/>
    </source>
</evidence>
<evidence type="ECO:0000313" key="2">
    <source>
        <dbReference type="Proteomes" id="UP000012313"/>
    </source>
</evidence>